<dbReference type="AlphaFoldDB" id="A0A9X2FEE5"/>
<dbReference type="RefSeq" id="WP_252854783.1">
    <property type="nucleotide sequence ID" value="NZ_JAMXLR010000077.1"/>
</dbReference>
<reference evidence="2" key="1">
    <citation type="submission" date="2022-06" db="EMBL/GenBank/DDBJ databases">
        <title>Aeoliella straminimaris, a novel planctomycete from sediments.</title>
        <authorList>
            <person name="Vitorino I.R."/>
            <person name="Lage O.M."/>
        </authorList>
    </citation>
    <scope>NUCLEOTIDE SEQUENCE</scope>
    <source>
        <strain evidence="2">ICT_H6.2</strain>
    </source>
</reference>
<proteinExistence type="predicted"/>
<feature type="compositionally biased region" description="Acidic residues" evidence="1">
    <location>
        <begin position="142"/>
        <end position="157"/>
    </location>
</feature>
<evidence type="ECO:0000313" key="2">
    <source>
        <dbReference type="EMBL" id="MCO6046668.1"/>
    </source>
</evidence>
<evidence type="ECO:0000256" key="1">
    <source>
        <dbReference type="SAM" id="MobiDB-lite"/>
    </source>
</evidence>
<evidence type="ECO:0000313" key="3">
    <source>
        <dbReference type="Proteomes" id="UP001155241"/>
    </source>
</evidence>
<dbReference type="EMBL" id="JAMXLR010000077">
    <property type="protein sequence ID" value="MCO6046668.1"/>
    <property type="molecule type" value="Genomic_DNA"/>
</dbReference>
<feature type="region of interest" description="Disordered" evidence="1">
    <location>
        <begin position="126"/>
        <end position="157"/>
    </location>
</feature>
<name>A0A9X2FEE5_9BACT</name>
<organism evidence="2 3">
    <name type="scientific">Aeoliella straminimaris</name>
    <dbReference type="NCBI Taxonomy" id="2954799"/>
    <lineage>
        <taxon>Bacteria</taxon>
        <taxon>Pseudomonadati</taxon>
        <taxon>Planctomycetota</taxon>
        <taxon>Planctomycetia</taxon>
        <taxon>Pirellulales</taxon>
        <taxon>Lacipirellulaceae</taxon>
        <taxon>Aeoliella</taxon>
    </lineage>
</organism>
<comment type="caution">
    <text evidence="2">The sequence shown here is derived from an EMBL/GenBank/DDBJ whole genome shotgun (WGS) entry which is preliminary data.</text>
</comment>
<gene>
    <name evidence="2" type="ORF">NG895_22460</name>
</gene>
<sequence>MSHYQYTLSFPLADHCPAAVVDFFTQLVEGQTPEAVPEVDEQQLETSPTEVIALVAGKTTLSERHVTITGTATAAEFFMPFIALSEWLARWSHGTGPVGYYHLTSLAHPTLLYFSDGKPYMLQATGTPVGLSDGEQMQFTSIDEEDEEDEEPDDDQA</sequence>
<accession>A0A9X2FEE5</accession>
<dbReference type="Proteomes" id="UP001155241">
    <property type="component" value="Unassembled WGS sequence"/>
</dbReference>
<protein>
    <submittedName>
        <fullName evidence="2">Uncharacterized protein</fullName>
    </submittedName>
</protein>
<keyword evidence="3" id="KW-1185">Reference proteome</keyword>